<dbReference type="EMBL" id="PYAS01000001">
    <property type="protein sequence ID" value="PSL34024.1"/>
    <property type="molecule type" value="Genomic_DNA"/>
</dbReference>
<accession>A0A2P8GJ78</accession>
<name>A0A2P8GJ78_9BACT</name>
<feature type="transmembrane region" description="Helical" evidence="1">
    <location>
        <begin position="49"/>
        <end position="75"/>
    </location>
</feature>
<sequence>MRTVARPIIRLAMKQFVLETHPKDQETEGEELSLILNELVADDEQGQTFIFALVALAILTGSTLVGIGLYLGIFWGL</sequence>
<proteinExistence type="predicted"/>
<keyword evidence="3" id="KW-1185">Reference proteome</keyword>
<gene>
    <name evidence="2" type="ORF">CLV60_101393</name>
</gene>
<protein>
    <submittedName>
        <fullName evidence="2">Uncharacterized protein</fullName>
    </submittedName>
</protein>
<evidence type="ECO:0000256" key="1">
    <source>
        <dbReference type="SAM" id="Phobius"/>
    </source>
</evidence>
<comment type="caution">
    <text evidence="2">The sequence shown here is derived from an EMBL/GenBank/DDBJ whole genome shotgun (WGS) entry which is preliminary data.</text>
</comment>
<dbReference type="Proteomes" id="UP000241964">
    <property type="component" value="Unassembled WGS sequence"/>
</dbReference>
<dbReference type="AlphaFoldDB" id="A0A2P8GJ78"/>
<keyword evidence="1" id="KW-0812">Transmembrane</keyword>
<evidence type="ECO:0000313" key="2">
    <source>
        <dbReference type="EMBL" id="PSL34024.1"/>
    </source>
</evidence>
<keyword evidence="1" id="KW-0472">Membrane</keyword>
<organism evidence="2 3">
    <name type="scientific">Dyadobacter jiangsuensis</name>
    <dbReference type="NCBI Taxonomy" id="1591085"/>
    <lineage>
        <taxon>Bacteria</taxon>
        <taxon>Pseudomonadati</taxon>
        <taxon>Bacteroidota</taxon>
        <taxon>Cytophagia</taxon>
        <taxon>Cytophagales</taxon>
        <taxon>Spirosomataceae</taxon>
        <taxon>Dyadobacter</taxon>
    </lineage>
</organism>
<keyword evidence="1" id="KW-1133">Transmembrane helix</keyword>
<evidence type="ECO:0000313" key="3">
    <source>
        <dbReference type="Proteomes" id="UP000241964"/>
    </source>
</evidence>
<reference evidence="2 3" key="1">
    <citation type="submission" date="2018-03" db="EMBL/GenBank/DDBJ databases">
        <title>Genomic Encyclopedia of Archaeal and Bacterial Type Strains, Phase II (KMG-II): from individual species to whole genera.</title>
        <authorList>
            <person name="Goeker M."/>
        </authorList>
    </citation>
    <scope>NUCLEOTIDE SEQUENCE [LARGE SCALE GENOMIC DNA]</scope>
    <source>
        <strain evidence="2 3">DSM 29057</strain>
    </source>
</reference>